<dbReference type="GO" id="GO:0008233">
    <property type="term" value="F:peptidase activity"/>
    <property type="evidence" value="ECO:0007669"/>
    <property type="project" value="UniProtKB-KW"/>
</dbReference>
<reference evidence="4" key="4">
    <citation type="submission" date="2023-01" db="EMBL/GenBank/DDBJ databases">
        <title>Draft genome sequence of Methylobacterium brachythecii strain NBRC 107710.</title>
        <authorList>
            <person name="Sun Q."/>
            <person name="Mori K."/>
        </authorList>
    </citation>
    <scope>NUCLEOTIDE SEQUENCE</scope>
    <source>
        <strain evidence="4">NBRC 107710</strain>
    </source>
</reference>
<reference evidence="7" key="2">
    <citation type="journal article" date="2019" name="Int. J. Syst. Evol. Microbiol.">
        <title>The Global Catalogue of Microorganisms (GCM) 10K type strain sequencing project: providing services to taxonomists for standard genome sequencing and annotation.</title>
        <authorList>
            <consortium name="The Broad Institute Genomics Platform"/>
            <consortium name="The Broad Institute Genome Sequencing Center for Infectious Disease"/>
            <person name="Wu L."/>
            <person name="Ma J."/>
        </authorList>
    </citation>
    <scope>NUCLEOTIDE SEQUENCE [LARGE SCALE GENOMIC DNA]</scope>
    <source>
        <strain evidence="7">NBRC 107710</strain>
    </source>
</reference>
<dbReference type="Proteomes" id="UP001156881">
    <property type="component" value="Unassembled WGS sequence"/>
</dbReference>
<protein>
    <submittedName>
        <fullName evidence="5">Regulator of protease activity HflC (Stomatin/prohibitin superfamily)</fullName>
    </submittedName>
</protein>
<evidence type="ECO:0000313" key="5">
    <source>
        <dbReference type="EMBL" id="MBB3904958.1"/>
    </source>
</evidence>
<dbReference type="RefSeq" id="WP_183509565.1">
    <property type="nucleotide sequence ID" value="NZ_BSPG01000066.1"/>
</dbReference>
<accession>A0A7W6AK67</accession>
<name>A0A7W6AK67_9HYPH</name>
<sequence>MSGVTAVLALGLMSLAGYAILRAIRAPSSSRTVNEWEQGLLYVDGRFARVLGPGRYWTLGLKEQTVVVLPRQPRLEYLTNADVTSAERLSYRLSAIFTYAVTDPRRAHELGYRELMRLAVTEALVQLAAGRSLEAMLAERASLGETLLPLIVQPDCGCTISGVSISAITMPPELRRLYAEIERARLDGQAALERARSEQAALRSLANSARMLKGNPELMNLRLLQALSAQGGKGATLVIGREAFALSSPAEAAAEPAQES</sequence>
<reference evidence="4" key="1">
    <citation type="journal article" date="2014" name="Int. J. Syst. Evol. Microbiol.">
        <title>Complete genome of a new Firmicutes species belonging to the dominant human colonic microbiota ('Ruminococcus bicirculans') reveals two chromosomes and a selective capacity to utilize plant glucans.</title>
        <authorList>
            <consortium name="NISC Comparative Sequencing Program"/>
            <person name="Wegmann U."/>
            <person name="Louis P."/>
            <person name="Goesmann A."/>
            <person name="Henrissat B."/>
            <person name="Duncan S.H."/>
            <person name="Flint H.J."/>
        </authorList>
    </citation>
    <scope>NUCLEOTIDE SEQUENCE</scope>
    <source>
        <strain evidence="4">NBRC 107710</strain>
    </source>
</reference>
<dbReference type="AlphaFoldDB" id="A0A7W6AK67"/>
<comment type="similarity">
    <text evidence="2">Belongs to the band 7/mec-2 family.</text>
</comment>
<comment type="subcellular location">
    <subcellularLocation>
        <location evidence="1">Membrane</location>
        <topology evidence="1">Single-pass membrane protein</topology>
    </subcellularLocation>
</comment>
<dbReference type="SUPFAM" id="SSF117892">
    <property type="entry name" value="Band 7/SPFH domain"/>
    <property type="match status" value="1"/>
</dbReference>
<dbReference type="Proteomes" id="UP000517759">
    <property type="component" value="Unassembled WGS sequence"/>
</dbReference>
<organism evidence="5 6">
    <name type="scientific">Methylobacterium brachythecii</name>
    <dbReference type="NCBI Taxonomy" id="1176177"/>
    <lineage>
        <taxon>Bacteria</taxon>
        <taxon>Pseudomonadati</taxon>
        <taxon>Pseudomonadota</taxon>
        <taxon>Alphaproteobacteria</taxon>
        <taxon>Hyphomicrobiales</taxon>
        <taxon>Methylobacteriaceae</taxon>
        <taxon>Methylobacterium</taxon>
    </lineage>
</organism>
<feature type="domain" description="Band 7" evidence="3">
    <location>
        <begin position="32"/>
        <end position="198"/>
    </location>
</feature>
<comment type="caution">
    <text evidence="5">The sequence shown here is derived from an EMBL/GenBank/DDBJ whole genome shotgun (WGS) entry which is preliminary data.</text>
</comment>
<dbReference type="Pfam" id="PF01145">
    <property type="entry name" value="Band_7"/>
    <property type="match status" value="1"/>
</dbReference>
<dbReference type="PANTHER" id="PTHR10264:SF83">
    <property type="entry name" value="BLL5629 PROTEIN"/>
    <property type="match status" value="1"/>
</dbReference>
<evidence type="ECO:0000259" key="3">
    <source>
        <dbReference type="Pfam" id="PF01145"/>
    </source>
</evidence>
<evidence type="ECO:0000256" key="2">
    <source>
        <dbReference type="ARBA" id="ARBA00008164"/>
    </source>
</evidence>
<dbReference type="InterPro" id="IPR043202">
    <property type="entry name" value="Band-7_stomatin-like"/>
</dbReference>
<dbReference type="EMBL" id="BSPG01000066">
    <property type="protein sequence ID" value="GLS46998.1"/>
    <property type="molecule type" value="Genomic_DNA"/>
</dbReference>
<dbReference type="GO" id="GO:0005886">
    <property type="term" value="C:plasma membrane"/>
    <property type="evidence" value="ECO:0007669"/>
    <property type="project" value="InterPro"/>
</dbReference>
<keyword evidence="7" id="KW-1185">Reference proteome</keyword>
<evidence type="ECO:0000256" key="1">
    <source>
        <dbReference type="ARBA" id="ARBA00004167"/>
    </source>
</evidence>
<proteinExistence type="inferred from homology"/>
<dbReference type="PRINTS" id="PR00721">
    <property type="entry name" value="STOMATIN"/>
</dbReference>
<dbReference type="GO" id="GO:0006508">
    <property type="term" value="P:proteolysis"/>
    <property type="evidence" value="ECO:0007669"/>
    <property type="project" value="UniProtKB-KW"/>
</dbReference>
<evidence type="ECO:0000313" key="7">
    <source>
        <dbReference type="Proteomes" id="UP001156881"/>
    </source>
</evidence>
<dbReference type="PANTHER" id="PTHR10264">
    <property type="entry name" value="BAND 7 PROTEIN-RELATED"/>
    <property type="match status" value="1"/>
</dbReference>
<dbReference type="InterPro" id="IPR036013">
    <property type="entry name" value="Band_7/SPFH_dom_sf"/>
</dbReference>
<evidence type="ECO:0000313" key="4">
    <source>
        <dbReference type="EMBL" id="GLS46998.1"/>
    </source>
</evidence>
<reference evidence="5 6" key="3">
    <citation type="submission" date="2020-08" db="EMBL/GenBank/DDBJ databases">
        <title>Genomic Encyclopedia of Type Strains, Phase IV (KMG-IV): sequencing the most valuable type-strain genomes for metagenomic binning, comparative biology and taxonomic classification.</title>
        <authorList>
            <person name="Goeker M."/>
        </authorList>
    </citation>
    <scope>NUCLEOTIDE SEQUENCE [LARGE SCALE GENOMIC DNA]</scope>
    <source>
        <strain evidence="5 6">DSM 24105</strain>
    </source>
</reference>
<evidence type="ECO:0000313" key="6">
    <source>
        <dbReference type="Proteomes" id="UP000517759"/>
    </source>
</evidence>
<keyword evidence="5" id="KW-0378">Hydrolase</keyword>
<dbReference type="EMBL" id="JACIDN010000009">
    <property type="protein sequence ID" value="MBB3904958.1"/>
    <property type="molecule type" value="Genomic_DNA"/>
</dbReference>
<dbReference type="InterPro" id="IPR001107">
    <property type="entry name" value="Band_7"/>
</dbReference>
<dbReference type="InterPro" id="IPR001972">
    <property type="entry name" value="Stomatin_HflK_fam"/>
</dbReference>
<keyword evidence="5" id="KW-0645">Protease</keyword>
<gene>
    <name evidence="4" type="ORF">GCM10007884_49980</name>
    <name evidence="5" type="ORF">GGR33_004484</name>
</gene>